<evidence type="ECO:0000256" key="2">
    <source>
        <dbReference type="RuleBase" id="RU003707"/>
    </source>
</evidence>
<dbReference type="InterPro" id="IPR029045">
    <property type="entry name" value="ClpP/crotonase-like_dom_sf"/>
</dbReference>
<dbReference type="CDD" id="cd06558">
    <property type="entry name" value="crotonase-like"/>
    <property type="match status" value="1"/>
</dbReference>
<accession>A0ABP7RNL7</accession>
<evidence type="ECO:0000256" key="1">
    <source>
        <dbReference type="ARBA" id="ARBA00005254"/>
    </source>
</evidence>
<name>A0ABP7RNL7_9SPHN</name>
<dbReference type="Pfam" id="PF00378">
    <property type="entry name" value="ECH_1"/>
    <property type="match status" value="1"/>
</dbReference>
<dbReference type="PANTHER" id="PTHR43802:SF1">
    <property type="entry name" value="IP11341P-RELATED"/>
    <property type="match status" value="1"/>
</dbReference>
<evidence type="ECO:0000313" key="3">
    <source>
        <dbReference type="EMBL" id="GAA3999950.1"/>
    </source>
</evidence>
<dbReference type="InterPro" id="IPR018376">
    <property type="entry name" value="Enoyl-CoA_hyd/isom_CS"/>
</dbReference>
<dbReference type="InterPro" id="IPR014748">
    <property type="entry name" value="Enoyl-CoA_hydra_C"/>
</dbReference>
<protein>
    <submittedName>
        <fullName evidence="3">Crotonase/enoyl-CoA hydratase family protein</fullName>
    </submittedName>
</protein>
<dbReference type="PROSITE" id="PS00166">
    <property type="entry name" value="ENOYL_COA_HYDRATASE"/>
    <property type="match status" value="1"/>
</dbReference>
<dbReference type="InterPro" id="IPR001753">
    <property type="entry name" value="Enoyl-CoA_hydra/iso"/>
</dbReference>
<keyword evidence="4" id="KW-1185">Reference proteome</keyword>
<gene>
    <name evidence="3" type="ORF">GCM10022211_07650</name>
</gene>
<dbReference type="EMBL" id="BAAAZD010000001">
    <property type="protein sequence ID" value="GAA3999950.1"/>
    <property type="molecule type" value="Genomic_DNA"/>
</dbReference>
<reference evidence="4" key="1">
    <citation type="journal article" date="2019" name="Int. J. Syst. Evol. Microbiol.">
        <title>The Global Catalogue of Microorganisms (GCM) 10K type strain sequencing project: providing services to taxonomists for standard genome sequencing and annotation.</title>
        <authorList>
            <consortium name="The Broad Institute Genomics Platform"/>
            <consortium name="The Broad Institute Genome Sequencing Center for Infectious Disease"/>
            <person name="Wu L."/>
            <person name="Ma J."/>
        </authorList>
    </citation>
    <scope>NUCLEOTIDE SEQUENCE [LARGE SCALE GENOMIC DNA]</scope>
    <source>
        <strain evidence="4">JCM 16603</strain>
    </source>
</reference>
<sequence length="253" mass="26748">MTSVLVERAGEILVVTLNRPDRRNAVTREVSERVAAAMDELDSDPALRCAIITGSGGHFCSGMDLKVFASGERPEVDGRGFAGVTEAPPAKPLIAAVEGFALAGGFELALACDLIVASETAQFGLPEPTRGLVAGSGGLVRLARRIPPNIAMEYGLTGARMDARTAQRLGLVNRLVAAGEALGSALDLARILAANAPLSVATSKRIMVEQAGWPAERLWDIQRPLVDAVVRSRDAQEGARAFADKRQPVWEGR</sequence>
<dbReference type="Gene3D" id="1.10.12.10">
    <property type="entry name" value="Lyase 2-enoyl-coa Hydratase, Chain A, domain 2"/>
    <property type="match status" value="1"/>
</dbReference>
<dbReference type="Gene3D" id="3.90.226.10">
    <property type="entry name" value="2-enoyl-CoA Hydratase, Chain A, domain 1"/>
    <property type="match status" value="1"/>
</dbReference>
<proteinExistence type="inferred from homology"/>
<dbReference type="SUPFAM" id="SSF52096">
    <property type="entry name" value="ClpP/crotonase"/>
    <property type="match status" value="1"/>
</dbReference>
<dbReference type="Proteomes" id="UP001501310">
    <property type="component" value="Unassembled WGS sequence"/>
</dbReference>
<comment type="similarity">
    <text evidence="1 2">Belongs to the enoyl-CoA hydratase/isomerase family.</text>
</comment>
<dbReference type="RefSeq" id="WP_344708834.1">
    <property type="nucleotide sequence ID" value="NZ_BAAAZD010000001.1"/>
</dbReference>
<evidence type="ECO:0000313" key="4">
    <source>
        <dbReference type="Proteomes" id="UP001501310"/>
    </source>
</evidence>
<dbReference type="PANTHER" id="PTHR43802">
    <property type="entry name" value="ENOYL-COA HYDRATASE"/>
    <property type="match status" value="1"/>
</dbReference>
<organism evidence="3 4">
    <name type="scientific">Sphingomonas humi</name>
    <dbReference type="NCBI Taxonomy" id="335630"/>
    <lineage>
        <taxon>Bacteria</taxon>
        <taxon>Pseudomonadati</taxon>
        <taxon>Pseudomonadota</taxon>
        <taxon>Alphaproteobacteria</taxon>
        <taxon>Sphingomonadales</taxon>
        <taxon>Sphingomonadaceae</taxon>
        <taxon>Sphingomonas</taxon>
    </lineage>
</organism>
<comment type="caution">
    <text evidence="3">The sequence shown here is derived from an EMBL/GenBank/DDBJ whole genome shotgun (WGS) entry which is preliminary data.</text>
</comment>
<dbReference type="NCBIfam" id="NF006100">
    <property type="entry name" value="PRK08252.1"/>
    <property type="match status" value="1"/>
</dbReference>